<dbReference type="AlphaFoldDB" id="A0ABD5VY19"/>
<feature type="transmembrane region" description="Helical" evidence="6">
    <location>
        <begin position="25"/>
        <end position="43"/>
    </location>
</feature>
<keyword evidence="4 6" id="KW-1133">Transmembrane helix</keyword>
<evidence type="ECO:0000256" key="2">
    <source>
        <dbReference type="ARBA" id="ARBA00022475"/>
    </source>
</evidence>
<evidence type="ECO:0000256" key="3">
    <source>
        <dbReference type="ARBA" id="ARBA00022692"/>
    </source>
</evidence>
<feature type="transmembrane region" description="Helical" evidence="6">
    <location>
        <begin position="261"/>
        <end position="280"/>
    </location>
</feature>
<feature type="transmembrane region" description="Helical" evidence="6">
    <location>
        <begin position="55"/>
        <end position="74"/>
    </location>
</feature>
<feature type="transmembrane region" description="Helical" evidence="6">
    <location>
        <begin position="86"/>
        <end position="108"/>
    </location>
</feature>
<dbReference type="CDD" id="cd17325">
    <property type="entry name" value="MFS_MdtG_SLC18_like"/>
    <property type="match status" value="1"/>
</dbReference>
<dbReference type="SUPFAM" id="SSF103473">
    <property type="entry name" value="MFS general substrate transporter"/>
    <property type="match status" value="1"/>
</dbReference>
<organism evidence="8 9">
    <name type="scientific">Halovenus salina</name>
    <dbReference type="NCBI Taxonomy" id="1510225"/>
    <lineage>
        <taxon>Archaea</taxon>
        <taxon>Methanobacteriati</taxon>
        <taxon>Methanobacteriota</taxon>
        <taxon>Stenosarchaea group</taxon>
        <taxon>Halobacteria</taxon>
        <taxon>Halobacteriales</taxon>
        <taxon>Haloarculaceae</taxon>
        <taxon>Halovenus</taxon>
    </lineage>
</organism>
<accession>A0ABD5VY19</accession>
<dbReference type="Proteomes" id="UP001596445">
    <property type="component" value="Unassembled WGS sequence"/>
</dbReference>
<feature type="transmembrane region" description="Helical" evidence="6">
    <location>
        <begin position="348"/>
        <end position="372"/>
    </location>
</feature>
<evidence type="ECO:0000256" key="4">
    <source>
        <dbReference type="ARBA" id="ARBA00022989"/>
    </source>
</evidence>
<name>A0ABD5VY19_9EURY</name>
<evidence type="ECO:0000313" key="8">
    <source>
        <dbReference type="EMBL" id="MFC7058145.1"/>
    </source>
</evidence>
<dbReference type="GO" id="GO:0005886">
    <property type="term" value="C:plasma membrane"/>
    <property type="evidence" value="ECO:0007669"/>
    <property type="project" value="UniProtKB-SubCell"/>
</dbReference>
<keyword evidence="9" id="KW-1185">Reference proteome</keyword>
<feature type="transmembrane region" description="Helical" evidence="6">
    <location>
        <begin position="148"/>
        <end position="168"/>
    </location>
</feature>
<feature type="domain" description="Major facilitator superfamily (MFS) profile" evidence="7">
    <location>
        <begin position="25"/>
        <end position="404"/>
    </location>
</feature>
<dbReference type="InterPro" id="IPR036259">
    <property type="entry name" value="MFS_trans_sf"/>
</dbReference>
<reference evidence="8 9" key="1">
    <citation type="journal article" date="2019" name="Int. J. Syst. Evol. Microbiol.">
        <title>The Global Catalogue of Microorganisms (GCM) 10K type strain sequencing project: providing services to taxonomists for standard genome sequencing and annotation.</title>
        <authorList>
            <consortium name="The Broad Institute Genomics Platform"/>
            <consortium name="The Broad Institute Genome Sequencing Center for Infectious Disease"/>
            <person name="Wu L."/>
            <person name="Ma J."/>
        </authorList>
    </citation>
    <scope>NUCLEOTIDE SEQUENCE [LARGE SCALE GENOMIC DNA]</scope>
    <source>
        <strain evidence="8 9">JCM 30072</strain>
    </source>
</reference>
<dbReference type="PANTHER" id="PTHR43124:SF3">
    <property type="entry name" value="CHLORAMPHENICOL EFFLUX PUMP RV0191"/>
    <property type="match status" value="1"/>
</dbReference>
<evidence type="ECO:0000256" key="5">
    <source>
        <dbReference type="ARBA" id="ARBA00023136"/>
    </source>
</evidence>
<feature type="transmembrane region" description="Helical" evidence="6">
    <location>
        <begin position="378"/>
        <end position="401"/>
    </location>
</feature>
<evidence type="ECO:0000256" key="1">
    <source>
        <dbReference type="ARBA" id="ARBA00004651"/>
    </source>
</evidence>
<dbReference type="InterPro" id="IPR011701">
    <property type="entry name" value="MFS"/>
</dbReference>
<keyword evidence="2" id="KW-1003">Cell membrane</keyword>
<evidence type="ECO:0000259" key="7">
    <source>
        <dbReference type="PROSITE" id="PS50850"/>
    </source>
</evidence>
<dbReference type="Gene3D" id="1.20.1250.20">
    <property type="entry name" value="MFS general substrate transporter like domains"/>
    <property type="match status" value="2"/>
</dbReference>
<feature type="transmembrane region" description="Helical" evidence="6">
    <location>
        <begin position="292"/>
        <end position="311"/>
    </location>
</feature>
<dbReference type="EMBL" id="JBHSZI010000001">
    <property type="protein sequence ID" value="MFC7058145.1"/>
    <property type="molecule type" value="Genomic_DNA"/>
</dbReference>
<dbReference type="InterPro" id="IPR020846">
    <property type="entry name" value="MFS_dom"/>
</dbReference>
<dbReference type="RefSeq" id="WP_382184979.1">
    <property type="nucleotide sequence ID" value="NZ_CP112972.1"/>
</dbReference>
<sequence length="418" mass="42798">MGPRTLCESTTHADIVLRWSANRTTLAACTLAFFATMMGRLVISPVVPSIAEEFAVSNAAIGLALSGMWVAYALSQFPSGLFGDRVGERAVILVAVGGTALASVALALAPVFPVFILLTVVLGGVAGLHYSVATTLLSRLFSNTGTAIGVHSAGAPIAGLVAPVAAAYTGSLLGWRYAIALGAVAAVPATLLVARGIETVEPRRPEVAIRSRIEPAALFELLSRPAIAGTMVVSVLGAFVWQGTASFLPTFLVEHRGYSEPAAGAVFSGYFVVQGIGQPGMGWLSDRIGRDAAMVVCSLAGVAGFGLYVLGPGLVSIVAATALVGVAMSWGATMLPKFLDNMSAEEEGLGFGLVRTTYMVFGASGSVGVGLLADTFGWAAAFLTLSGILGTVVVALVGAAVRRRVRRRVTRKTGSPGG</sequence>
<comment type="subcellular location">
    <subcellularLocation>
        <location evidence="1">Cell membrane</location>
        <topology evidence="1">Multi-pass membrane protein</topology>
    </subcellularLocation>
</comment>
<protein>
    <submittedName>
        <fullName evidence="8">MFS transporter</fullName>
    </submittedName>
</protein>
<proteinExistence type="predicted"/>
<dbReference type="PROSITE" id="PS50850">
    <property type="entry name" value="MFS"/>
    <property type="match status" value="1"/>
</dbReference>
<feature type="transmembrane region" description="Helical" evidence="6">
    <location>
        <begin position="317"/>
        <end position="336"/>
    </location>
</feature>
<dbReference type="InterPro" id="IPR050189">
    <property type="entry name" value="MFS_Efflux_Transporters"/>
</dbReference>
<keyword evidence="5 6" id="KW-0472">Membrane</keyword>
<gene>
    <name evidence="8" type="ORF">ACFQQG_08110</name>
</gene>
<dbReference type="Pfam" id="PF07690">
    <property type="entry name" value="MFS_1"/>
    <property type="match status" value="1"/>
</dbReference>
<comment type="caution">
    <text evidence="8">The sequence shown here is derived from an EMBL/GenBank/DDBJ whole genome shotgun (WGS) entry which is preliminary data.</text>
</comment>
<feature type="transmembrane region" description="Helical" evidence="6">
    <location>
        <begin position="174"/>
        <end position="197"/>
    </location>
</feature>
<dbReference type="GeneID" id="76630108"/>
<dbReference type="PANTHER" id="PTHR43124">
    <property type="entry name" value="PURINE EFFLUX PUMP PBUE"/>
    <property type="match status" value="1"/>
</dbReference>
<feature type="transmembrane region" description="Helical" evidence="6">
    <location>
        <begin position="114"/>
        <end position="136"/>
    </location>
</feature>
<keyword evidence="3 6" id="KW-0812">Transmembrane</keyword>
<evidence type="ECO:0000313" key="9">
    <source>
        <dbReference type="Proteomes" id="UP001596445"/>
    </source>
</evidence>
<evidence type="ECO:0000256" key="6">
    <source>
        <dbReference type="SAM" id="Phobius"/>
    </source>
</evidence>